<name>A0A3B5BBK4_9TELE</name>
<feature type="compositionally biased region" description="Low complexity" evidence="1">
    <location>
        <begin position="133"/>
        <end position="149"/>
    </location>
</feature>
<sequence length="186" mass="19669">MLEIPLSPPRPEDDQVSSLCSKAGSCISQMGGLLLSVIIGAALAVSSGKSGLLCIWSFGLICGFPLTPHCLLTVLHFSEVCHETPQPADQLLNPQTSSSTRNPQTSSSTRRPAPQPATHRPAPQPADQLLNPQTSSSTRSLQTSSSTSRPADQVLNPQTSSSTRIHHLPSQQPSCNVTSSNLQPLT</sequence>
<proteinExistence type="predicted"/>
<feature type="compositionally biased region" description="Low complexity" evidence="1">
    <location>
        <begin position="94"/>
        <end position="112"/>
    </location>
</feature>
<evidence type="ECO:0000313" key="2">
    <source>
        <dbReference type="Ensembl" id="ENSSPAP00000030430.1"/>
    </source>
</evidence>
<feature type="compositionally biased region" description="Polar residues" evidence="1">
    <location>
        <begin position="155"/>
        <end position="186"/>
    </location>
</feature>
<evidence type="ECO:0000256" key="1">
    <source>
        <dbReference type="SAM" id="MobiDB-lite"/>
    </source>
</evidence>
<dbReference type="Ensembl" id="ENSSPAT00000030924.1">
    <property type="protein sequence ID" value="ENSSPAP00000030430.1"/>
    <property type="gene ID" value="ENSSPAG00000022845.1"/>
</dbReference>
<accession>A0A3B5BBK4</accession>
<organism evidence="2">
    <name type="scientific">Stegastes partitus</name>
    <name type="common">bicolor damselfish</name>
    <dbReference type="NCBI Taxonomy" id="144197"/>
    <lineage>
        <taxon>Eukaryota</taxon>
        <taxon>Metazoa</taxon>
        <taxon>Chordata</taxon>
        <taxon>Craniata</taxon>
        <taxon>Vertebrata</taxon>
        <taxon>Euteleostomi</taxon>
        <taxon>Actinopterygii</taxon>
        <taxon>Neopterygii</taxon>
        <taxon>Teleostei</taxon>
        <taxon>Neoteleostei</taxon>
        <taxon>Acanthomorphata</taxon>
        <taxon>Ovalentaria</taxon>
        <taxon>Pomacentridae</taxon>
        <taxon>Stegastes</taxon>
    </lineage>
</organism>
<reference evidence="2" key="1">
    <citation type="submission" date="2023-09" db="UniProtKB">
        <authorList>
            <consortium name="Ensembl"/>
        </authorList>
    </citation>
    <scope>IDENTIFICATION</scope>
</reference>
<protein>
    <submittedName>
        <fullName evidence="2">Uncharacterized protein</fullName>
    </submittedName>
</protein>
<dbReference type="AlphaFoldDB" id="A0A3B5BBK4"/>
<feature type="region of interest" description="Disordered" evidence="1">
    <location>
        <begin position="88"/>
        <end position="186"/>
    </location>
</feature>